<dbReference type="Proteomes" id="UP000439113">
    <property type="component" value="Unassembled WGS sequence"/>
</dbReference>
<feature type="transmembrane region" description="Helical" evidence="1">
    <location>
        <begin position="279"/>
        <end position="297"/>
    </location>
</feature>
<keyword evidence="1" id="KW-0472">Membrane</keyword>
<accession>A0A6N8DRI1</accession>
<sequence length="335" mass="37099">MTDRRPLTHHEILRLIEPFTRRNHHVDLAASDRAERRLLFKPIVHGADADVFEGASEGLTLEDLRPNVWRLIRTVTLATGETAKLATEGSDLGDLLDRIEAVSLGTHFIEVGGVVLARSYRLEPTARTLGAPVVMALTAAEARLDGLTLKMKLSTAQGYPAEIELLPQADQPHDLPDDILAALGWDWRVLRRRGTGWIGTLRAPGREPERSKRIETALEVGVAHLTRTLAEPPRRFHERFVRARWLVLIRRMTPALGLAALLAGSVALAFADIPSDTPLARFLLALPGFMFYGIFGLRELPRLEVPAPPRPSSAPSWFPLRASREAQHVVSVQNA</sequence>
<dbReference type="OrthoDB" id="9154001at2"/>
<keyword evidence="1" id="KW-1133">Transmembrane helix</keyword>
<organism evidence="2 3">
    <name type="scientific">Rhodoblastus acidophilus</name>
    <name type="common">Rhodopseudomonas acidophila</name>
    <dbReference type="NCBI Taxonomy" id="1074"/>
    <lineage>
        <taxon>Bacteria</taxon>
        <taxon>Pseudomonadati</taxon>
        <taxon>Pseudomonadota</taxon>
        <taxon>Alphaproteobacteria</taxon>
        <taxon>Hyphomicrobiales</taxon>
        <taxon>Rhodoblastaceae</taxon>
        <taxon>Rhodoblastus</taxon>
    </lineage>
</organism>
<reference evidence="2 3" key="1">
    <citation type="submission" date="2019-11" db="EMBL/GenBank/DDBJ databases">
        <title>Whole-genome sequence of a Rhodoblastus acidophilus DSM 142.</title>
        <authorList>
            <person name="Kyndt J.A."/>
            <person name="Meyer T.E."/>
        </authorList>
    </citation>
    <scope>NUCLEOTIDE SEQUENCE [LARGE SCALE GENOMIC DNA]</scope>
    <source>
        <strain evidence="2 3">DSM 142</strain>
    </source>
</reference>
<feature type="transmembrane region" description="Helical" evidence="1">
    <location>
        <begin position="252"/>
        <end position="273"/>
    </location>
</feature>
<dbReference type="AlphaFoldDB" id="A0A6N8DRI1"/>
<dbReference type="EMBL" id="WNKS01000014">
    <property type="protein sequence ID" value="MTV32155.1"/>
    <property type="molecule type" value="Genomic_DNA"/>
</dbReference>
<evidence type="ECO:0000313" key="3">
    <source>
        <dbReference type="Proteomes" id="UP000439113"/>
    </source>
</evidence>
<proteinExistence type="predicted"/>
<evidence type="ECO:0000313" key="2">
    <source>
        <dbReference type="EMBL" id="MTV32155.1"/>
    </source>
</evidence>
<dbReference type="RefSeq" id="WP_155446852.1">
    <property type="nucleotide sequence ID" value="NZ_JAOQNR010000011.1"/>
</dbReference>
<gene>
    <name evidence="2" type="ORF">GJ654_14290</name>
</gene>
<evidence type="ECO:0000256" key="1">
    <source>
        <dbReference type="SAM" id="Phobius"/>
    </source>
</evidence>
<name>A0A6N8DRI1_RHOAC</name>
<protein>
    <submittedName>
        <fullName evidence="2">Uncharacterized protein</fullName>
    </submittedName>
</protein>
<keyword evidence="1" id="KW-0812">Transmembrane</keyword>
<comment type="caution">
    <text evidence="2">The sequence shown here is derived from an EMBL/GenBank/DDBJ whole genome shotgun (WGS) entry which is preliminary data.</text>
</comment>